<accession>A0A9W7G4D9</accession>
<dbReference type="Gene3D" id="3.30.40.10">
    <property type="entry name" value="Zinc/RING finger domain, C3HC4 (zinc finger)"/>
    <property type="match status" value="1"/>
</dbReference>
<keyword evidence="2 4" id="KW-0863">Zinc-finger</keyword>
<dbReference type="InterPro" id="IPR013083">
    <property type="entry name" value="Znf_RING/FYVE/PHD"/>
</dbReference>
<dbReference type="OrthoDB" id="654191at2759"/>
<dbReference type="PROSITE" id="PS00518">
    <property type="entry name" value="ZF_RING_1"/>
    <property type="match status" value="1"/>
</dbReference>
<proteinExistence type="predicted"/>
<dbReference type="Pfam" id="PF13639">
    <property type="entry name" value="zf-RING_2"/>
    <property type="match status" value="1"/>
</dbReference>
<dbReference type="AlphaFoldDB" id="A0A9W7G4D9"/>
<dbReference type="InterPro" id="IPR017907">
    <property type="entry name" value="Znf_RING_CS"/>
</dbReference>
<feature type="transmembrane region" description="Helical" evidence="5">
    <location>
        <begin position="106"/>
        <end position="121"/>
    </location>
</feature>
<keyword evidence="3" id="KW-0862">Zinc</keyword>
<dbReference type="InterPro" id="IPR001841">
    <property type="entry name" value="Znf_RING"/>
</dbReference>
<dbReference type="Proteomes" id="UP001165065">
    <property type="component" value="Unassembled WGS sequence"/>
</dbReference>
<dbReference type="GO" id="GO:0061630">
    <property type="term" value="F:ubiquitin protein ligase activity"/>
    <property type="evidence" value="ECO:0007669"/>
    <property type="project" value="TreeGrafter"/>
</dbReference>
<evidence type="ECO:0000313" key="8">
    <source>
        <dbReference type="Proteomes" id="UP001165065"/>
    </source>
</evidence>
<dbReference type="GO" id="GO:0016567">
    <property type="term" value="P:protein ubiquitination"/>
    <property type="evidence" value="ECO:0007669"/>
    <property type="project" value="TreeGrafter"/>
</dbReference>
<keyword evidence="5" id="KW-0472">Membrane</keyword>
<evidence type="ECO:0000259" key="6">
    <source>
        <dbReference type="PROSITE" id="PS50089"/>
    </source>
</evidence>
<keyword evidence="5" id="KW-0812">Transmembrane</keyword>
<evidence type="ECO:0000256" key="2">
    <source>
        <dbReference type="ARBA" id="ARBA00022771"/>
    </source>
</evidence>
<evidence type="ECO:0000256" key="4">
    <source>
        <dbReference type="PROSITE-ProRule" id="PRU00175"/>
    </source>
</evidence>
<protein>
    <recommendedName>
        <fullName evidence="6">RING-type domain-containing protein</fullName>
    </recommendedName>
</protein>
<sequence>MPYSSDSPVLNPLLLSPPPSIPRFIIPGGHKPSTISPTYVPFMPPDPTLVYGHSEEVKAGVLKRCLFILAILQVIVDGFITIYSWFAPAVPISTLDESPSRTDPDLALYLLSFFLFVLWVLKSGSVIRTVGLAYEWPRGSIGRGRQEYFTQQRALFSALTGNGGGGRAEGGITQELATAILRRGEGDFRGTDFEDLNNGLVDRGRDGKVDKERLDVVAPVTVGDEEEAGTCSVCMEGMGGKEIRVLSGCGHAFCKVCIERWCVGEGRGECPICKEEI</sequence>
<keyword evidence="8" id="KW-1185">Reference proteome</keyword>
<reference evidence="8" key="1">
    <citation type="journal article" date="2023" name="Commun. Biol.">
        <title>Genome analysis of Parmales, the sister group of diatoms, reveals the evolutionary specialization of diatoms from phago-mixotrophs to photoautotrophs.</title>
        <authorList>
            <person name="Ban H."/>
            <person name="Sato S."/>
            <person name="Yoshikawa S."/>
            <person name="Yamada K."/>
            <person name="Nakamura Y."/>
            <person name="Ichinomiya M."/>
            <person name="Sato N."/>
            <person name="Blanc-Mathieu R."/>
            <person name="Endo H."/>
            <person name="Kuwata A."/>
            <person name="Ogata H."/>
        </authorList>
    </citation>
    <scope>NUCLEOTIDE SEQUENCE [LARGE SCALE GENOMIC DNA]</scope>
</reference>
<dbReference type="EMBL" id="BRYA01000014">
    <property type="protein sequence ID" value="GMI32042.1"/>
    <property type="molecule type" value="Genomic_DNA"/>
</dbReference>
<comment type="caution">
    <text evidence="7">The sequence shown here is derived from an EMBL/GenBank/DDBJ whole genome shotgun (WGS) entry which is preliminary data.</text>
</comment>
<dbReference type="SMART" id="SM00184">
    <property type="entry name" value="RING"/>
    <property type="match status" value="1"/>
</dbReference>
<gene>
    <name evidence="7" type="ORF">TrCOL_g2763</name>
</gene>
<organism evidence="7 8">
    <name type="scientific">Triparma columacea</name>
    <dbReference type="NCBI Taxonomy" id="722753"/>
    <lineage>
        <taxon>Eukaryota</taxon>
        <taxon>Sar</taxon>
        <taxon>Stramenopiles</taxon>
        <taxon>Ochrophyta</taxon>
        <taxon>Bolidophyceae</taxon>
        <taxon>Parmales</taxon>
        <taxon>Triparmaceae</taxon>
        <taxon>Triparma</taxon>
    </lineage>
</organism>
<evidence type="ECO:0000313" key="7">
    <source>
        <dbReference type="EMBL" id="GMI32042.1"/>
    </source>
</evidence>
<feature type="domain" description="RING-type" evidence="6">
    <location>
        <begin position="231"/>
        <end position="274"/>
    </location>
</feature>
<dbReference type="GO" id="GO:0008270">
    <property type="term" value="F:zinc ion binding"/>
    <property type="evidence" value="ECO:0007669"/>
    <property type="project" value="UniProtKB-KW"/>
</dbReference>
<dbReference type="PROSITE" id="PS50089">
    <property type="entry name" value="ZF_RING_2"/>
    <property type="match status" value="1"/>
</dbReference>
<keyword evidence="5" id="KW-1133">Transmembrane helix</keyword>
<dbReference type="SUPFAM" id="SSF57850">
    <property type="entry name" value="RING/U-box"/>
    <property type="match status" value="1"/>
</dbReference>
<dbReference type="PANTHER" id="PTHR45969:SF69">
    <property type="entry name" value="FINGER DOMAIN PROTEIN, PUTATIVE (AFU_ORTHOLOGUE AFUA_3G12190)-RELATED"/>
    <property type="match status" value="1"/>
</dbReference>
<evidence type="ECO:0000256" key="5">
    <source>
        <dbReference type="SAM" id="Phobius"/>
    </source>
</evidence>
<evidence type="ECO:0000256" key="1">
    <source>
        <dbReference type="ARBA" id="ARBA00022723"/>
    </source>
</evidence>
<evidence type="ECO:0000256" key="3">
    <source>
        <dbReference type="ARBA" id="ARBA00022833"/>
    </source>
</evidence>
<feature type="transmembrane region" description="Helical" evidence="5">
    <location>
        <begin position="66"/>
        <end position="86"/>
    </location>
</feature>
<dbReference type="PANTHER" id="PTHR45969">
    <property type="entry name" value="RING ZINC FINGER PROTEIN-RELATED"/>
    <property type="match status" value="1"/>
</dbReference>
<keyword evidence="1" id="KW-0479">Metal-binding</keyword>
<name>A0A9W7G4D9_9STRA</name>